<evidence type="ECO:0000256" key="1">
    <source>
        <dbReference type="SAM" id="Phobius"/>
    </source>
</evidence>
<feature type="transmembrane region" description="Helical" evidence="1">
    <location>
        <begin position="6"/>
        <end position="24"/>
    </location>
</feature>
<evidence type="ECO:0000313" key="2">
    <source>
        <dbReference type="EMBL" id="DAE30846.1"/>
    </source>
</evidence>
<organism evidence="2">
    <name type="scientific">virus sp. ctML55</name>
    <dbReference type="NCBI Taxonomy" id="2827627"/>
    <lineage>
        <taxon>Viruses</taxon>
    </lineage>
</organism>
<keyword evidence="1" id="KW-0472">Membrane</keyword>
<protein>
    <submittedName>
        <fullName evidence="2">Uncharacterized protein</fullName>
    </submittedName>
</protein>
<accession>A0A8S5RHH8</accession>
<reference evidence="2" key="1">
    <citation type="journal article" date="2021" name="Proc. Natl. Acad. Sci. U.S.A.">
        <title>A Catalog of Tens of Thousands of Viruses from Human Metagenomes Reveals Hidden Associations with Chronic Diseases.</title>
        <authorList>
            <person name="Tisza M.J."/>
            <person name="Buck C.B."/>
        </authorList>
    </citation>
    <scope>NUCLEOTIDE SEQUENCE</scope>
    <source>
        <strain evidence="2">CtML55</strain>
    </source>
</reference>
<name>A0A8S5RHH8_9VIRU</name>
<keyword evidence="1" id="KW-1133">Transmembrane helix</keyword>
<dbReference type="EMBL" id="BK059105">
    <property type="protein sequence ID" value="DAE30846.1"/>
    <property type="molecule type" value="Genomic_DNA"/>
</dbReference>
<proteinExistence type="predicted"/>
<sequence length="34" mass="4144">MPKFILNSFLWFLSFCIICHNLYIKKEGVHLIQF</sequence>
<keyword evidence="1" id="KW-0812">Transmembrane</keyword>